<dbReference type="PANTHER" id="PTHR43818:SF11">
    <property type="entry name" value="BCDNA.GH03377"/>
    <property type="match status" value="1"/>
</dbReference>
<keyword evidence="4" id="KW-1185">Reference proteome</keyword>
<feature type="domain" description="Gfo/Idh/MocA-like oxidoreductase N-terminal" evidence="2">
    <location>
        <begin position="5"/>
        <end position="95"/>
    </location>
</feature>
<evidence type="ECO:0000313" key="3">
    <source>
        <dbReference type="EMBL" id="KAK7084238.1"/>
    </source>
</evidence>
<dbReference type="InterPro" id="IPR036291">
    <property type="entry name" value="NAD(P)-bd_dom_sf"/>
</dbReference>
<name>A0AAN8XRD4_HALRR</name>
<dbReference type="InterPro" id="IPR050463">
    <property type="entry name" value="Gfo/Idh/MocA_oxidrdct_glycsds"/>
</dbReference>
<dbReference type="GO" id="GO:0000166">
    <property type="term" value="F:nucleotide binding"/>
    <property type="evidence" value="ECO:0007669"/>
    <property type="project" value="InterPro"/>
</dbReference>
<keyword evidence="1" id="KW-0560">Oxidoreductase</keyword>
<dbReference type="EMBL" id="JAXCGZ010002186">
    <property type="protein sequence ID" value="KAK7084238.1"/>
    <property type="molecule type" value="Genomic_DNA"/>
</dbReference>
<dbReference type="Gene3D" id="3.40.50.720">
    <property type="entry name" value="NAD(P)-binding Rossmann-like Domain"/>
    <property type="match status" value="1"/>
</dbReference>
<comment type="caution">
    <text evidence="3">The sequence shown here is derived from an EMBL/GenBank/DDBJ whole genome shotgun (WGS) entry which is preliminary data.</text>
</comment>
<dbReference type="GO" id="GO:0016491">
    <property type="term" value="F:oxidoreductase activity"/>
    <property type="evidence" value="ECO:0007669"/>
    <property type="project" value="UniProtKB-KW"/>
</dbReference>
<dbReference type="AlphaFoldDB" id="A0AAN8XRD4"/>
<organism evidence="3 4">
    <name type="scientific">Halocaridina rubra</name>
    <name type="common">Hawaiian red shrimp</name>
    <dbReference type="NCBI Taxonomy" id="373956"/>
    <lineage>
        <taxon>Eukaryota</taxon>
        <taxon>Metazoa</taxon>
        <taxon>Ecdysozoa</taxon>
        <taxon>Arthropoda</taxon>
        <taxon>Crustacea</taxon>
        <taxon>Multicrustacea</taxon>
        <taxon>Malacostraca</taxon>
        <taxon>Eumalacostraca</taxon>
        <taxon>Eucarida</taxon>
        <taxon>Decapoda</taxon>
        <taxon>Pleocyemata</taxon>
        <taxon>Caridea</taxon>
        <taxon>Atyoidea</taxon>
        <taxon>Atyidae</taxon>
        <taxon>Halocaridina</taxon>
    </lineage>
</organism>
<evidence type="ECO:0000256" key="1">
    <source>
        <dbReference type="ARBA" id="ARBA00023002"/>
    </source>
</evidence>
<dbReference type="PANTHER" id="PTHR43818">
    <property type="entry name" value="BCDNA.GH03377"/>
    <property type="match status" value="1"/>
</dbReference>
<dbReference type="InterPro" id="IPR000683">
    <property type="entry name" value="Gfo/Idh/MocA-like_OxRdtase_N"/>
</dbReference>
<sequence length="100" mass="10829">MLPGIGVFGTGDIVRALVPFLRAKGFRVEAVWGRTLDAAENVAAELNIPFHTNKVDDVLLRKDVDLVFIICQPDLHAQIAVKALGIGKHVLCDRPAGLCQ</sequence>
<accession>A0AAN8XRD4</accession>
<gene>
    <name evidence="3" type="primary">GFOD1</name>
    <name evidence="3" type="ORF">SK128_019442</name>
</gene>
<protein>
    <submittedName>
        <fullName evidence="3">Glucose-fructose oxidoreductase domain-containing protein 1</fullName>
    </submittedName>
</protein>
<proteinExistence type="predicted"/>
<reference evidence="3 4" key="1">
    <citation type="submission" date="2023-11" db="EMBL/GenBank/DDBJ databases">
        <title>Halocaridina rubra genome assembly.</title>
        <authorList>
            <person name="Smith C."/>
        </authorList>
    </citation>
    <scope>NUCLEOTIDE SEQUENCE [LARGE SCALE GENOMIC DNA]</scope>
    <source>
        <strain evidence="3">EP-1</strain>
        <tissue evidence="3">Whole</tissue>
    </source>
</reference>
<dbReference type="Proteomes" id="UP001381693">
    <property type="component" value="Unassembled WGS sequence"/>
</dbReference>
<evidence type="ECO:0000259" key="2">
    <source>
        <dbReference type="Pfam" id="PF01408"/>
    </source>
</evidence>
<feature type="non-terminal residue" evidence="3">
    <location>
        <position position="100"/>
    </location>
</feature>
<dbReference type="Pfam" id="PF01408">
    <property type="entry name" value="GFO_IDH_MocA"/>
    <property type="match status" value="1"/>
</dbReference>
<evidence type="ECO:0000313" key="4">
    <source>
        <dbReference type="Proteomes" id="UP001381693"/>
    </source>
</evidence>
<dbReference type="SUPFAM" id="SSF51735">
    <property type="entry name" value="NAD(P)-binding Rossmann-fold domains"/>
    <property type="match status" value="1"/>
</dbReference>